<gene>
    <name evidence="2" type="ORF">ACFQKE_14230</name>
</gene>
<dbReference type="Gene3D" id="3.40.30.10">
    <property type="entry name" value="Glutaredoxin"/>
    <property type="match status" value="1"/>
</dbReference>
<dbReference type="Proteomes" id="UP001596434">
    <property type="component" value="Unassembled WGS sequence"/>
</dbReference>
<evidence type="ECO:0000313" key="3">
    <source>
        <dbReference type="Proteomes" id="UP001596434"/>
    </source>
</evidence>
<organism evidence="2 3">
    <name type="scientific">Haloplanus litoreus</name>
    <dbReference type="NCBI Taxonomy" id="767515"/>
    <lineage>
        <taxon>Archaea</taxon>
        <taxon>Methanobacteriati</taxon>
        <taxon>Methanobacteriota</taxon>
        <taxon>Stenosarchaea group</taxon>
        <taxon>Halobacteria</taxon>
        <taxon>Halobacteriales</taxon>
        <taxon>Haloferacaceae</taxon>
        <taxon>Haloplanus</taxon>
    </lineage>
</organism>
<name>A0ABD6A1L3_9EURY</name>
<feature type="domain" description="Thioredoxin" evidence="1">
    <location>
        <begin position="96"/>
        <end position="228"/>
    </location>
</feature>
<dbReference type="InterPro" id="IPR036249">
    <property type="entry name" value="Thioredoxin-like_sf"/>
</dbReference>
<evidence type="ECO:0000259" key="1">
    <source>
        <dbReference type="PROSITE" id="PS51352"/>
    </source>
</evidence>
<accession>A0ABD6A1L3</accession>
<dbReference type="CDD" id="cd02947">
    <property type="entry name" value="TRX_family"/>
    <property type="match status" value="1"/>
</dbReference>
<dbReference type="AlphaFoldDB" id="A0ABD6A1L3"/>
<protein>
    <submittedName>
        <fullName evidence="2">Thioredoxin domain-containing protein</fullName>
    </submittedName>
</protein>
<dbReference type="RefSeq" id="WP_379705215.1">
    <property type="nucleotide sequence ID" value="NZ_JBHTAT010000001.1"/>
</dbReference>
<dbReference type="GeneID" id="96954830"/>
<keyword evidence="3" id="KW-1185">Reference proteome</keyword>
<dbReference type="SUPFAM" id="SSF52833">
    <property type="entry name" value="Thioredoxin-like"/>
    <property type="match status" value="1"/>
</dbReference>
<proteinExistence type="predicted"/>
<evidence type="ECO:0000313" key="2">
    <source>
        <dbReference type="EMBL" id="MFC7256439.1"/>
    </source>
</evidence>
<dbReference type="EMBL" id="JBHTAT010000001">
    <property type="protein sequence ID" value="MFC7256439.1"/>
    <property type="molecule type" value="Genomic_DNA"/>
</dbReference>
<dbReference type="InterPro" id="IPR013766">
    <property type="entry name" value="Thioredoxin_domain"/>
</dbReference>
<reference evidence="2 3" key="1">
    <citation type="journal article" date="2019" name="Int. J. Syst. Evol. Microbiol.">
        <title>The Global Catalogue of Microorganisms (GCM) 10K type strain sequencing project: providing services to taxonomists for standard genome sequencing and annotation.</title>
        <authorList>
            <consortium name="The Broad Institute Genomics Platform"/>
            <consortium name="The Broad Institute Genome Sequencing Center for Infectious Disease"/>
            <person name="Wu L."/>
            <person name="Ma J."/>
        </authorList>
    </citation>
    <scope>NUCLEOTIDE SEQUENCE [LARGE SCALE GENOMIC DNA]</scope>
    <source>
        <strain evidence="2 3">GX21</strain>
    </source>
</reference>
<sequence length="228" mass="24542">MCASGPSEAALESALDRLVETGIVDERPDGTLVTTEEFEAARRVYRDTYANADDAQFRRTVAETFGVSETTAADRIDDGTVTREDLIVTLSLRAVLDGTDDERLATMTALVGEITPASPVPEGVRTLDDEEWEAFLADHRDGVVTVWRRDCAPCDALKDDLDAVLDALPDGVAVAGVDGEAVPDFRNAFDVTTAPAVCCFRDGDLVTAVTGREPPSRYAEAFADCFET</sequence>
<dbReference type="Pfam" id="PF00085">
    <property type="entry name" value="Thioredoxin"/>
    <property type="match status" value="1"/>
</dbReference>
<dbReference type="PROSITE" id="PS51352">
    <property type="entry name" value="THIOREDOXIN_2"/>
    <property type="match status" value="1"/>
</dbReference>
<comment type="caution">
    <text evidence="2">The sequence shown here is derived from an EMBL/GenBank/DDBJ whole genome shotgun (WGS) entry which is preliminary data.</text>
</comment>